<feature type="chain" id="PRO_5003020028" evidence="1">
    <location>
        <begin position="21"/>
        <end position="123"/>
    </location>
</feature>
<dbReference type="RefSeq" id="WP_012862604.1">
    <property type="nucleotide sequence ID" value="NC_013517.1"/>
</dbReference>
<dbReference type="STRING" id="526218.Sterm_3181"/>
<feature type="signal peptide" evidence="1">
    <location>
        <begin position="1"/>
        <end position="20"/>
    </location>
</feature>
<evidence type="ECO:0000313" key="2">
    <source>
        <dbReference type="EMBL" id="ACZ10022.1"/>
    </source>
</evidence>
<name>D1API8_SEBTE</name>
<dbReference type="Proteomes" id="UP000000845">
    <property type="component" value="Chromosome"/>
</dbReference>
<dbReference type="KEGG" id="str:Sterm_3181"/>
<evidence type="ECO:0000256" key="1">
    <source>
        <dbReference type="SAM" id="SignalP"/>
    </source>
</evidence>
<dbReference type="AlphaFoldDB" id="D1API8"/>
<proteinExistence type="predicted"/>
<reference evidence="3" key="1">
    <citation type="submission" date="2009-09" db="EMBL/GenBank/DDBJ databases">
        <title>The complete chromosome of Sebaldella termitidis ATCC 33386.</title>
        <authorList>
            <consortium name="US DOE Joint Genome Institute (JGI-PGF)"/>
            <person name="Lucas S."/>
            <person name="Copeland A."/>
            <person name="Lapidus A."/>
            <person name="Glavina del Rio T."/>
            <person name="Dalin E."/>
            <person name="Tice H."/>
            <person name="Bruce D."/>
            <person name="Goodwin L."/>
            <person name="Pitluck S."/>
            <person name="Kyrpides N."/>
            <person name="Mavromatis K."/>
            <person name="Ivanova N."/>
            <person name="Mikhailova N."/>
            <person name="Sims D."/>
            <person name="Meincke L."/>
            <person name="Brettin T."/>
            <person name="Detter J.C."/>
            <person name="Han C."/>
            <person name="Larimer F."/>
            <person name="Land M."/>
            <person name="Hauser L."/>
            <person name="Markowitz V."/>
            <person name="Cheng J.F."/>
            <person name="Hugenholtz P."/>
            <person name="Woyke T."/>
            <person name="Wu D."/>
            <person name="Eisen J.A."/>
        </authorList>
    </citation>
    <scope>NUCLEOTIDE SEQUENCE [LARGE SCALE GENOMIC DNA]</scope>
    <source>
        <strain evidence="3">ATCC 33386 / NCTC 11300</strain>
    </source>
</reference>
<dbReference type="EMBL" id="CP001739">
    <property type="protein sequence ID" value="ACZ10022.1"/>
    <property type="molecule type" value="Genomic_DNA"/>
</dbReference>
<reference evidence="2 3" key="2">
    <citation type="journal article" date="2010" name="Stand. Genomic Sci.">
        <title>Complete genome sequence of Sebaldella termitidis type strain (NCTC 11300).</title>
        <authorList>
            <person name="Harmon-Smith M."/>
            <person name="Celia L."/>
            <person name="Chertkov O."/>
            <person name="Lapidus A."/>
            <person name="Copeland A."/>
            <person name="Glavina Del Rio T."/>
            <person name="Nolan M."/>
            <person name="Lucas S."/>
            <person name="Tice H."/>
            <person name="Cheng J.F."/>
            <person name="Han C."/>
            <person name="Detter J.C."/>
            <person name="Bruce D."/>
            <person name="Goodwin L."/>
            <person name="Pitluck S."/>
            <person name="Pati A."/>
            <person name="Liolios K."/>
            <person name="Ivanova N."/>
            <person name="Mavromatis K."/>
            <person name="Mikhailova N."/>
            <person name="Chen A."/>
            <person name="Palaniappan K."/>
            <person name="Land M."/>
            <person name="Hauser L."/>
            <person name="Chang Y.J."/>
            <person name="Jeffries C.D."/>
            <person name="Brettin T."/>
            <person name="Goker M."/>
            <person name="Beck B."/>
            <person name="Bristow J."/>
            <person name="Eisen J.A."/>
            <person name="Markowitz V."/>
            <person name="Hugenholtz P."/>
            <person name="Kyrpides N.C."/>
            <person name="Klenk H.P."/>
            <person name="Chen F."/>
        </authorList>
    </citation>
    <scope>NUCLEOTIDE SEQUENCE [LARGE SCALE GENOMIC DNA]</scope>
    <source>
        <strain evidence="3">ATCC 33386 / NCTC 11300</strain>
    </source>
</reference>
<organism evidence="2 3">
    <name type="scientific">Sebaldella termitidis (strain ATCC 33386 / NCTC 11300)</name>
    <dbReference type="NCBI Taxonomy" id="526218"/>
    <lineage>
        <taxon>Bacteria</taxon>
        <taxon>Fusobacteriati</taxon>
        <taxon>Fusobacteriota</taxon>
        <taxon>Fusobacteriia</taxon>
        <taxon>Fusobacteriales</taxon>
        <taxon>Leptotrichiaceae</taxon>
        <taxon>Sebaldella</taxon>
    </lineage>
</organism>
<gene>
    <name evidence="2" type="ordered locus">Sterm_3181</name>
</gene>
<protein>
    <submittedName>
        <fullName evidence="2">Uncharacterized protein</fullName>
    </submittedName>
</protein>
<sequence>MKILFLPAFALALFLNTAYADSFSFTQNKFIEDHTKDFSKNSEQNEILNRYKKFEKLFLIKKELFAADILLPEELKQYSLKEKEKIFLDKTNIGILVSCPKRTLFLIPSDIKYSDTSARSDRF</sequence>
<accession>D1API8</accession>
<dbReference type="HOGENOM" id="CLU_2013673_0_0_0"/>
<keyword evidence="1" id="KW-0732">Signal</keyword>
<evidence type="ECO:0000313" key="3">
    <source>
        <dbReference type="Proteomes" id="UP000000845"/>
    </source>
</evidence>
<keyword evidence="3" id="KW-1185">Reference proteome</keyword>